<dbReference type="AlphaFoldDB" id="A0A8C0X7R9"/>
<evidence type="ECO:0000256" key="3">
    <source>
        <dbReference type="ARBA" id="ARBA00022692"/>
    </source>
</evidence>
<feature type="transmembrane region" description="Helical" evidence="17">
    <location>
        <begin position="238"/>
        <end position="258"/>
    </location>
</feature>
<dbReference type="PROSITE" id="PS50963">
    <property type="entry name" value="LINK_2"/>
    <property type="match status" value="1"/>
</dbReference>
<evidence type="ECO:0000256" key="11">
    <source>
        <dbReference type="ARBA" id="ARBA00063369"/>
    </source>
</evidence>
<feature type="signal peptide" evidence="18">
    <location>
        <begin position="1"/>
        <end position="18"/>
    </location>
</feature>
<dbReference type="CTD" id="10894"/>
<dbReference type="SUPFAM" id="SSF56436">
    <property type="entry name" value="C-type lectin-like"/>
    <property type="match status" value="1"/>
</dbReference>
<dbReference type="FunFam" id="3.10.100.10:FF:000057">
    <property type="entry name" value="Lymphatic vessel endothelial hyaluronic acid receptor 1"/>
    <property type="match status" value="1"/>
</dbReference>
<evidence type="ECO:0000256" key="2">
    <source>
        <dbReference type="ARBA" id="ARBA00022448"/>
    </source>
</evidence>
<evidence type="ECO:0000256" key="1">
    <source>
        <dbReference type="ARBA" id="ARBA00004167"/>
    </source>
</evidence>
<organism evidence="20">
    <name type="scientific">Castor canadensis</name>
    <name type="common">American beaver</name>
    <dbReference type="NCBI Taxonomy" id="51338"/>
    <lineage>
        <taxon>Eukaryota</taxon>
        <taxon>Metazoa</taxon>
        <taxon>Chordata</taxon>
        <taxon>Craniata</taxon>
        <taxon>Vertebrata</taxon>
        <taxon>Euteleostomi</taxon>
        <taxon>Mammalia</taxon>
        <taxon>Eutheria</taxon>
        <taxon>Euarchontoglires</taxon>
        <taxon>Glires</taxon>
        <taxon>Rodentia</taxon>
        <taxon>Castorimorpha</taxon>
        <taxon>Castoridae</taxon>
        <taxon>Castor</taxon>
    </lineage>
</organism>
<dbReference type="InterPro" id="IPR016187">
    <property type="entry name" value="CTDL_fold"/>
</dbReference>
<dbReference type="InterPro" id="IPR016186">
    <property type="entry name" value="C-type_lectin-like/link_sf"/>
</dbReference>
<evidence type="ECO:0000256" key="17">
    <source>
        <dbReference type="SAM" id="Phobius"/>
    </source>
</evidence>
<proteinExistence type="predicted"/>
<evidence type="ECO:0000256" key="16">
    <source>
        <dbReference type="SAM" id="MobiDB-lite"/>
    </source>
</evidence>
<evidence type="ECO:0000256" key="18">
    <source>
        <dbReference type="SAM" id="SignalP"/>
    </source>
</evidence>
<dbReference type="GO" id="GO:0005886">
    <property type="term" value="C:plasma membrane"/>
    <property type="evidence" value="ECO:0007669"/>
    <property type="project" value="UniProtKB-ARBA"/>
</dbReference>
<dbReference type="InterPro" id="IPR043210">
    <property type="entry name" value="CD44_antigen-like"/>
</dbReference>
<keyword evidence="4 18" id="KW-0732">Signal</keyword>
<dbReference type="OrthoDB" id="8952307at2759"/>
<evidence type="ECO:0000259" key="19">
    <source>
        <dbReference type="PROSITE" id="PS50963"/>
    </source>
</evidence>
<dbReference type="SMART" id="SM00445">
    <property type="entry name" value="LINK"/>
    <property type="match status" value="1"/>
</dbReference>
<dbReference type="KEGG" id="ccan:109699577"/>
<dbReference type="GO" id="GO:0007155">
    <property type="term" value="P:cell adhesion"/>
    <property type="evidence" value="ECO:0007669"/>
    <property type="project" value="InterPro"/>
</dbReference>
<gene>
    <name evidence="20 22" type="primary">Lyve1</name>
</gene>
<feature type="chain" id="PRO_5044674521" description="Lymphatic vessel endothelial hyaluronic acid receptor 1" evidence="18">
    <location>
        <begin position="19"/>
        <end position="321"/>
    </location>
</feature>
<dbReference type="Proteomes" id="UP001732720">
    <property type="component" value="Chromosome 1"/>
</dbReference>
<evidence type="ECO:0000256" key="8">
    <source>
        <dbReference type="ARBA" id="ARBA00023170"/>
    </source>
</evidence>
<keyword evidence="9" id="KW-0325">Glycoprotein</keyword>
<keyword evidence="7 15" id="KW-1015">Disulfide bond</keyword>
<accession>A0A8C0X7R9</accession>
<evidence type="ECO:0000256" key="13">
    <source>
        <dbReference type="ARBA" id="ARBA00078806"/>
    </source>
</evidence>
<evidence type="ECO:0000256" key="12">
    <source>
        <dbReference type="ARBA" id="ARBA00074556"/>
    </source>
</evidence>
<reference evidence="20" key="1">
    <citation type="submission" date="2023-09" db="UniProtKB">
        <authorList>
            <consortium name="Ensembl"/>
        </authorList>
    </citation>
    <scope>IDENTIFICATION</scope>
</reference>
<evidence type="ECO:0000313" key="20">
    <source>
        <dbReference type="Ensembl" id="ENSCCNP00000021366.1"/>
    </source>
</evidence>
<evidence type="ECO:0000256" key="6">
    <source>
        <dbReference type="ARBA" id="ARBA00023136"/>
    </source>
</evidence>
<dbReference type="Gene3D" id="3.10.100.10">
    <property type="entry name" value="Mannose-Binding Protein A, subunit A"/>
    <property type="match status" value="1"/>
</dbReference>
<evidence type="ECO:0000256" key="5">
    <source>
        <dbReference type="ARBA" id="ARBA00022989"/>
    </source>
</evidence>
<feature type="region of interest" description="Disordered" evidence="16">
    <location>
        <begin position="278"/>
        <end position="321"/>
    </location>
</feature>
<name>A0A8C0X7R9_CASCN</name>
<dbReference type="InterPro" id="IPR000538">
    <property type="entry name" value="Link_dom"/>
</dbReference>
<feature type="disulfide bond" evidence="15">
    <location>
        <begin position="85"/>
        <end position="106"/>
    </location>
</feature>
<feature type="compositionally biased region" description="Basic and acidic residues" evidence="16">
    <location>
        <begin position="278"/>
        <end position="308"/>
    </location>
</feature>
<evidence type="ECO:0000256" key="14">
    <source>
        <dbReference type="ARBA" id="ARBA00081249"/>
    </source>
</evidence>
<keyword evidence="2" id="KW-0813">Transport</keyword>
<evidence type="ECO:0000256" key="7">
    <source>
        <dbReference type="ARBA" id="ARBA00023157"/>
    </source>
</evidence>
<keyword evidence="3 17" id="KW-0812">Transmembrane</keyword>
<dbReference type="Pfam" id="PF00193">
    <property type="entry name" value="Xlink"/>
    <property type="match status" value="1"/>
</dbReference>
<dbReference type="PROSITE" id="PS01241">
    <property type="entry name" value="LINK_1"/>
    <property type="match status" value="1"/>
</dbReference>
<dbReference type="GO" id="GO:0005540">
    <property type="term" value="F:hyaluronic acid binding"/>
    <property type="evidence" value="ECO:0007669"/>
    <property type="project" value="InterPro"/>
</dbReference>
<evidence type="ECO:0000256" key="15">
    <source>
        <dbReference type="PROSITE-ProRule" id="PRU00323"/>
    </source>
</evidence>
<dbReference type="RefSeq" id="XP_020039940.1">
    <property type="nucleotide sequence ID" value="XM_020184351.1"/>
</dbReference>
<feature type="domain" description="Link" evidence="19">
    <location>
        <begin position="40"/>
        <end position="130"/>
    </location>
</feature>
<dbReference type="PANTHER" id="PTHR10225">
    <property type="entry name" value="HYALURONAN RECEPTOR"/>
    <property type="match status" value="1"/>
</dbReference>
<comment type="caution">
    <text evidence="15">Lacks conserved residue(s) required for the propagation of feature annotation.</text>
</comment>
<keyword evidence="6 17" id="KW-0472">Membrane</keyword>
<comment type="function">
    <text evidence="10">Ligand-specific transporter trafficking between intracellular organelles (TGN) and the plasma membrane. Plays a role in autocrine regulation of cell growth mediated by growth regulators containing cell surface retention sequence binding (CRS). May act as a hyaluronan (HA) transporter, either mediating its uptake for catabolism within lymphatic endothelial cells themselves, or its transport into the lumen of afferent lymphatic vessels for subsequent re-uptake and degradation in lymph nodes. Binds to pericelluar hyaluronan matrices deposited on the surface of leukocytes and facilitates cell adhesion and migration through lymphatic endothelium.</text>
</comment>
<keyword evidence="5 17" id="KW-1133">Transmembrane helix</keyword>
<evidence type="ECO:0000256" key="10">
    <source>
        <dbReference type="ARBA" id="ARBA00057127"/>
    </source>
</evidence>
<dbReference type="GO" id="GO:0004888">
    <property type="term" value="F:transmembrane signaling receptor activity"/>
    <property type="evidence" value="ECO:0007669"/>
    <property type="project" value="TreeGrafter"/>
</dbReference>
<sequence length="321" mass="35257">MAKCISLVFLFASIWTTGLLVQGSVRIQELSISLPCRIMGVTLVNKKVDPQLNFTEAREACKLLGLTLASKDQVEAAQKFGFETCSYGWVGERYSVIPRILPNPRCGKNGIGVLIWKAPVSQKFRAYCYNSSDTWVNSCLPETITTFDPMFDTQTETQTTEVAVSDSTYSASSPYSTTPALVTTPAPPTTSIPRRTKLICITEVFTETSSVSIETEPTIESEEAFKNEVAGFGGVPTALLVLALLFFSAAAGLAVCYIKRYVKAFPFTNKNHQKETIETKVVKEEKADDGNPTEESKKTNKNQEEPKSAPKTTVRCLEAEV</sequence>
<reference evidence="22" key="2">
    <citation type="submission" date="2025-04" db="UniProtKB">
        <authorList>
            <consortium name="RefSeq"/>
        </authorList>
    </citation>
    <scope>IDENTIFICATION</scope>
    <source>
        <tissue evidence="22">Leukocyte</tissue>
    </source>
</reference>
<dbReference type="PANTHER" id="PTHR10225:SF2">
    <property type="entry name" value="LYMPHATIC VESSEL ENDOTHELIAL HYALURONIC ACID RECEPTOR 1"/>
    <property type="match status" value="1"/>
</dbReference>
<evidence type="ECO:0000256" key="4">
    <source>
        <dbReference type="ARBA" id="ARBA00022729"/>
    </source>
</evidence>
<dbReference type="GeneID" id="109699577"/>
<dbReference type="PRINTS" id="PR01265">
    <property type="entry name" value="LINKMODULE"/>
</dbReference>
<protein>
    <recommendedName>
        <fullName evidence="12">Lymphatic vessel endothelial hyaluronic acid receptor 1</fullName>
    </recommendedName>
    <alternativeName>
        <fullName evidence="14">Cell surface retention sequence-binding protein 1</fullName>
    </alternativeName>
    <alternativeName>
        <fullName evidence="13">Extracellular link domain-containing protein 1</fullName>
    </alternativeName>
</protein>
<evidence type="ECO:0000313" key="21">
    <source>
        <dbReference type="Proteomes" id="UP001732720"/>
    </source>
</evidence>
<comment type="subcellular location">
    <subcellularLocation>
        <location evidence="1">Membrane</location>
        <topology evidence="1">Single-pass membrane protein</topology>
    </subcellularLocation>
</comment>
<keyword evidence="8 22" id="KW-0675">Receptor</keyword>
<evidence type="ECO:0000256" key="9">
    <source>
        <dbReference type="ARBA" id="ARBA00023180"/>
    </source>
</evidence>
<dbReference type="CDD" id="cd03516">
    <property type="entry name" value="Link_domain_CD44_like"/>
    <property type="match status" value="1"/>
</dbReference>
<dbReference type="Ensembl" id="ENSCCNT00000027495.1">
    <property type="protein sequence ID" value="ENSCCNP00000021366.1"/>
    <property type="gene ID" value="ENSCCNG00000021175.1"/>
</dbReference>
<evidence type="ECO:0000313" key="22">
    <source>
        <dbReference type="RefSeq" id="XP_020039940.1"/>
    </source>
</evidence>
<keyword evidence="21" id="KW-1185">Reference proteome</keyword>
<comment type="subunit">
    <text evidence="11">Homodimer; disulfide-linked. Interacts with PDGFB and IGFBP3. Forms a transient ternary complex with PDGFB and PDGFRB in TGN.</text>
</comment>